<feature type="transmembrane region" description="Helical" evidence="10">
    <location>
        <begin position="716"/>
        <end position="739"/>
    </location>
</feature>
<evidence type="ECO:0000256" key="5">
    <source>
        <dbReference type="ARBA" id="ARBA00022737"/>
    </source>
</evidence>
<feature type="repeat" description="LDL-receptor class B" evidence="8">
    <location>
        <begin position="67"/>
        <end position="109"/>
    </location>
</feature>
<keyword evidence="4" id="KW-0732">Signal</keyword>
<dbReference type="InterPro" id="IPR000742">
    <property type="entry name" value="EGF"/>
</dbReference>
<evidence type="ECO:0000256" key="10">
    <source>
        <dbReference type="SAM" id="Phobius"/>
    </source>
</evidence>
<dbReference type="PROSITE" id="PS51120">
    <property type="entry name" value="LDLRB"/>
    <property type="match status" value="8"/>
</dbReference>
<dbReference type="SMART" id="SM00135">
    <property type="entry name" value="LY"/>
    <property type="match status" value="12"/>
</dbReference>
<dbReference type="STRING" id="303518.ENSPNYP00000003372"/>
<dbReference type="GO" id="GO:0031103">
    <property type="term" value="P:axon regeneration"/>
    <property type="evidence" value="ECO:0007669"/>
    <property type="project" value="Ensembl"/>
</dbReference>
<dbReference type="AlphaFoldDB" id="A0A3B4EYD7"/>
<evidence type="ECO:0000256" key="6">
    <source>
        <dbReference type="ARBA" id="ARBA00023157"/>
    </source>
</evidence>
<name>A0A3B4EYD7_9CICH</name>
<feature type="repeat" description="LDL-receptor class B" evidence="8">
    <location>
        <begin position="23"/>
        <end position="66"/>
    </location>
</feature>
<dbReference type="GO" id="GO:0045202">
    <property type="term" value="C:synapse"/>
    <property type="evidence" value="ECO:0007669"/>
    <property type="project" value="GOC"/>
</dbReference>
<dbReference type="PANTHER" id="PTHR46513:SF41">
    <property type="entry name" value="LOW-DENSITY LIPOPROTEIN RECEPTOR-RELATED PROTEIN"/>
    <property type="match status" value="1"/>
</dbReference>
<evidence type="ECO:0000313" key="12">
    <source>
        <dbReference type="Ensembl" id="ENSPNYP00000003372.1"/>
    </source>
</evidence>
<feature type="repeat" description="LDL-receptor class B" evidence="8">
    <location>
        <begin position="546"/>
        <end position="589"/>
    </location>
</feature>
<dbReference type="InterPro" id="IPR000033">
    <property type="entry name" value="LDLR_classB_rpt"/>
</dbReference>
<feature type="domain" description="EGF-like" evidence="11">
    <location>
        <begin position="376"/>
        <end position="413"/>
    </location>
</feature>
<dbReference type="InterPro" id="IPR011042">
    <property type="entry name" value="6-blade_b-propeller_TolB-like"/>
</dbReference>
<dbReference type="GO" id="GO:0005886">
    <property type="term" value="C:plasma membrane"/>
    <property type="evidence" value="ECO:0007669"/>
    <property type="project" value="UniProtKB-SubCell"/>
</dbReference>
<keyword evidence="5" id="KW-0677">Repeat</keyword>
<dbReference type="GeneTree" id="ENSGT00940000158287"/>
<evidence type="ECO:0000256" key="1">
    <source>
        <dbReference type="ARBA" id="ARBA00004251"/>
    </source>
</evidence>
<keyword evidence="3" id="KW-0245">EGF-like domain</keyword>
<feature type="repeat" description="LDL-receptor class B" evidence="8">
    <location>
        <begin position="293"/>
        <end position="336"/>
    </location>
</feature>
<comment type="subcellular location">
    <subcellularLocation>
        <location evidence="1">Cell membrane</location>
        <topology evidence="1">Single-pass type I membrane protein</topology>
    </subcellularLocation>
</comment>
<dbReference type="SUPFAM" id="SSF57196">
    <property type="entry name" value="EGF/Laminin"/>
    <property type="match status" value="3"/>
</dbReference>
<accession>A0A3B4EYD7</accession>
<feature type="domain" description="EGF-like" evidence="11">
    <location>
        <begin position="677"/>
        <end position="710"/>
    </location>
</feature>
<evidence type="ECO:0000256" key="4">
    <source>
        <dbReference type="ARBA" id="ARBA00022729"/>
    </source>
</evidence>
<dbReference type="Pfam" id="PF00058">
    <property type="entry name" value="Ldl_recept_b"/>
    <property type="match status" value="6"/>
</dbReference>
<feature type="repeat" description="LDL-receptor class B" evidence="8">
    <location>
        <begin position="461"/>
        <end position="502"/>
    </location>
</feature>
<keyword evidence="7" id="KW-0325">Glycoprotein</keyword>
<evidence type="ECO:0000256" key="8">
    <source>
        <dbReference type="PROSITE-ProRule" id="PRU00461"/>
    </source>
</evidence>
<feature type="repeat" description="LDL-receptor class B" evidence="8">
    <location>
        <begin position="207"/>
        <end position="249"/>
    </location>
</feature>
<feature type="repeat" description="LDL-receptor class B" evidence="8">
    <location>
        <begin position="250"/>
        <end position="292"/>
    </location>
</feature>
<sequence>MRTVLIWENLDRPRDIVVDPIGSFMYWTDWGANPKIERAGMDASNRIVIISSNLTWPNGLAIDYETKRLYWADAGMKTIEYGNFDGSDRQVLIGTQLPHPFGLTVHEDKLYWTDWQSKSIQSADKLTGLGRHTLAENLENLMDIHMFHRHHNPCAVNNGGCSHLCLLAPAPKASSCACPTGINLQTDGKTCTPLMTTDGLAVDAVGRKIYWTDTGTNRIEVANLDGSMRKVLVWQNLDSPRAIALYHEMYMYWTDWGEHAKLERSAMDGSDRVVLISNNLGWPNGLAIDMAGSQLLWADAHTELQRIEASDLNGQNRRTLVTPVQHPYGLTLLGSHIYWTDWQSRSIQRADKNSGANTITVRANLPGLMDIQAFNKCGRRNGGCTHLCLPRPNGTSCACPTGILLKGDGRSCDDSPETYLLFSNRVSVRRISLDTNDHTDIHVPVLELHNVISLDYDSVDGKLYYTDVTLDVIRANLDGSGMETVISQGLKTTDGLAVDWVARNMYWTDTGRNTIEVARLDGTSRKVLVNNSLDEPRAIAVFPSKRFLFWTDWGHIAKIERSHLDGSDRKVLINTDLGWPNGLTLDYDTRIFWVDAHLDRIESSDLNGKLRQVLISPVSHPFALTQQDRWIYWTDWQTKSIQRVDKHTGRNKETVLANVEGLMDIIVVSPNRQTTNLCGINNGGCTHLCFAKTNSFVCACPDEPDGRPCSTEGLHVSYVIGGVLTILAILILIAALIIYHKKSKFADPGVSNLTYSNPSYRTSTQEVKIEASQKPPIYNQLRYKKEVQGGVDGGYTKEKIRIVEGVCLLSNDELYWDDLKQIKPSRGGLHTCMRTDTVSLQASSASLDDGETEQLLQEEASECSSITTLTPSAITPQRHAQHSLPDTGWVSVRKPSTESEV</sequence>
<feature type="region of interest" description="Disordered" evidence="9">
    <location>
        <begin position="874"/>
        <end position="901"/>
    </location>
</feature>
<dbReference type="GO" id="GO:0007529">
    <property type="term" value="P:establishment of synaptic specificity at neuromuscular junction"/>
    <property type="evidence" value="ECO:0007669"/>
    <property type="project" value="Ensembl"/>
</dbReference>
<proteinExistence type="predicted"/>
<keyword evidence="2" id="KW-1003">Cell membrane</keyword>
<keyword evidence="6" id="KW-1015">Disulfide bond</keyword>
<protein>
    <submittedName>
        <fullName evidence="12">Low density lipoprotein receptor-related protein 4</fullName>
    </submittedName>
</protein>
<evidence type="ECO:0000256" key="3">
    <source>
        <dbReference type="ARBA" id="ARBA00022536"/>
    </source>
</evidence>
<reference evidence="12" key="1">
    <citation type="submission" date="2023-09" db="UniProtKB">
        <authorList>
            <consortium name="Ensembl"/>
        </authorList>
    </citation>
    <scope>IDENTIFICATION</scope>
</reference>
<keyword evidence="10" id="KW-0812">Transmembrane</keyword>
<feature type="repeat" description="LDL-receptor class B" evidence="8">
    <location>
        <begin position="503"/>
        <end position="545"/>
    </location>
</feature>
<dbReference type="SMART" id="SM00181">
    <property type="entry name" value="EGF"/>
    <property type="match status" value="3"/>
</dbReference>
<evidence type="ECO:0000259" key="11">
    <source>
        <dbReference type="SMART" id="SM00181"/>
    </source>
</evidence>
<organism evidence="12">
    <name type="scientific">Pundamilia nyererei</name>
    <dbReference type="NCBI Taxonomy" id="303518"/>
    <lineage>
        <taxon>Eukaryota</taxon>
        <taxon>Metazoa</taxon>
        <taxon>Chordata</taxon>
        <taxon>Craniata</taxon>
        <taxon>Vertebrata</taxon>
        <taxon>Euteleostomi</taxon>
        <taxon>Actinopterygii</taxon>
        <taxon>Neopterygii</taxon>
        <taxon>Teleostei</taxon>
        <taxon>Neoteleostei</taxon>
        <taxon>Acanthomorphata</taxon>
        <taxon>Ovalentaria</taxon>
        <taxon>Cichlomorphae</taxon>
        <taxon>Cichliformes</taxon>
        <taxon>Cichlidae</taxon>
        <taxon>African cichlids</taxon>
        <taxon>Pseudocrenilabrinae</taxon>
        <taxon>Haplochromini</taxon>
        <taxon>Pundamilia</taxon>
    </lineage>
</organism>
<dbReference type="PANTHER" id="PTHR46513">
    <property type="entry name" value="VITELLOGENIN RECEPTOR-LIKE PROTEIN-RELATED-RELATED"/>
    <property type="match status" value="1"/>
</dbReference>
<dbReference type="FunFam" id="2.120.10.30:FF:000241">
    <property type="entry name" value="Low-density lipoprotein receptor-related protein 6"/>
    <property type="match status" value="1"/>
</dbReference>
<keyword evidence="10" id="KW-1133">Transmembrane helix</keyword>
<dbReference type="SUPFAM" id="SSF63825">
    <property type="entry name" value="YWTD domain"/>
    <property type="match status" value="3"/>
</dbReference>
<dbReference type="Gene3D" id="2.120.10.30">
    <property type="entry name" value="TolB, C-terminal domain"/>
    <property type="match status" value="3"/>
</dbReference>
<dbReference type="Ensembl" id="ENSPNYT00000003465.1">
    <property type="protein sequence ID" value="ENSPNYP00000003372.1"/>
    <property type="gene ID" value="ENSPNYG00000002601.1"/>
</dbReference>
<keyword evidence="10" id="KW-0472">Membrane</keyword>
<evidence type="ECO:0000256" key="2">
    <source>
        <dbReference type="ARBA" id="ARBA00022475"/>
    </source>
</evidence>
<evidence type="ECO:0000256" key="7">
    <source>
        <dbReference type="ARBA" id="ARBA00023180"/>
    </source>
</evidence>
<dbReference type="Pfam" id="PF14670">
    <property type="entry name" value="FXa_inhibition"/>
    <property type="match status" value="2"/>
</dbReference>
<dbReference type="InterPro" id="IPR050778">
    <property type="entry name" value="Cueball_EGF_LRP_Nidogen"/>
</dbReference>
<dbReference type="FunFam" id="2.120.10.30:FF:000008">
    <property type="entry name" value="Low-density lipoprotein receptor-related protein 4"/>
    <property type="match status" value="2"/>
</dbReference>
<feature type="domain" description="EGF-like" evidence="11">
    <location>
        <begin position="153"/>
        <end position="192"/>
    </location>
</feature>
<dbReference type="GO" id="GO:0007274">
    <property type="term" value="P:neuromuscular synaptic transmission"/>
    <property type="evidence" value="ECO:0007669"/>
    <property type="project" value="Ensembl"/>
</dbReference>
<evidence type="ECO:0000256" key="9">
    <source>
        <dbReference type="SAM" id="MobiDB-lite"/>
    </source>
</evidence>